<gene>
    <name evidence="8" type="ORF">ABLG96_21140</name>
</gene>
<dbReference type="PANTHER" id="PTHR43671:SF13">
    <property type="entry name" value="SERINE_THREONINE-PROTEIN KINASE NEK2"/>
    <property type="match status" value="1"/>
</dbReference>
<keyword evidence="2" id="KW-0808">Transferase</keyword>
<evidence type="ECO:0000256" key="1">
    <source>
        <dbReference type="ARBA" id="ARBA00012513"/>
    </source>
</evidence>
<dbReference type="SUPFAM" id="SSF56112">
    <property type="entry name" value="Protein kinase-like (PK-like)"/>
    <property type="match status" value="1"/>
</dbReference>
<dbReference type="InterPro" id="IPR000719">
    <property type="entry name" value="Prot_kinase_dom"/>
</dbReference>
<dbReference type="RefSeq" id="WP_353649271.1">
    <property type="nucleotide sequence ID" value="NZ_CP159218.1"/>
</dbReference>
<accession>A0AAU8DPR3</accession>
<dbReference type="Pfam" id="PF00069">
    <property type="entry name" value="Pkinase"/>
    <property type="match status" value="1"/>
</dbReference>
<keyword evidence="5" id="KW-0067">ATP-binding</keyword>
<evidence type="ECO:0000256" key="6">
    <source>
        <dbReference type="SAM" id="MobiDB-lite"/>
    </source>
</evidence>
<evidence type="ECO:0000256" key="5">
    <source>
        <dbReference type="ARBA" id="ARBA00022840"/>
    </source>
</evidence>
<sequence length="371" mass="39978">MKTGAVVGGYTLLEDFRVVGAGLSEWTFAERDGREYFIKRFLSPTFPDDDAPGSAATKARKRERCAAFEAHHRGIQVALAPVTRYRGNLITTLDFFRQGAKYYKVTEKIDPAGMEVEDVARLEFSAKLVLMMTVAHSLRILHELHIVHGDLKPSNVLIKRTELGYTTKLIDFDSSYVVGNPPPADEIVGTINFYSPELARYVQGADNASELTEGADIFALGLIYAEYLTGSVPPFDPAHHEPAIAVLNGEPLLLPPAGLPGPVAQLVNRMLLADPDARPSIDEVHATLMAQRPGAPTTTAKPPLPVVRPDSHSTSALRGKGLRIADAGVPTIPGSSSATRTGPPADSGARDSGLRSLVGRLLTRAEKGRSR</sequence>
<evidence type="ECO:0000256" key="2">
    <source>
        <dbReference type="ARBA" id="ARBA00022679"/>
    </source>
</evidence>
<dbReference type="AlphaFoldDB" id="A0AAU8DPR3"/>
<dbReference type="SMART" id="SM00220">
    <property type="entry name" value="S_TKc"/>
    <property type="match status" value="1"/>
</dbReference>
<keyword evidence="3" id="KW-0547">Nucleotide-binding</keyword>
<evidence type="ECO:0000256" key="3">
    <source>
        <dbReference type="ARBA" id="ARBA00022741"/>
    </source>
</evidence>
<feature type="region of interest" description="Disordered" evidence="6">
    <location>
        <begin position="292"/>
        <end position="371"/>
    </location>
</feature>
<evidence type="ECO:0000256" key="4">
    <source>
        <dbReference type="ARBA" id="ARBA00022777"/>
    </source>
</evidence>
<keyword evidence="4 8" id="KW-0418">Kinase</keyword>
<dbReference type="InterPro" id="IPR050660">
    <property type="entry name" value="NEK_Ser/Thr_kinase"/>
</dbReference>
<organism evidence="8">
    <name type="scientific">Nakamurella sp. A5-74</name>
    <dbReference type="NCBI Taxonomy" id="3158264"/>
    <lineage>
        <taxon>Bacteria</taxon>
        <taxon>Bacillati</taxon>
        <taxon>Actinomycetota</taxon>
        <taxon>Actinomycetes</taxon>
        <taxon>Nakamurellales</taxon>
        <taxon>Nakamurellaceae</taxon>
        <taxon>Nakamurella</taxon>
    </lineage>
</organism>
<dbReference type="PROSITE" id="PS50011">
    <property type="entry name" value="PROTEIN_KINASE_DOM"/>
    <property type="match status" value="1"/>
</dbReference>
<dbReference type="GO" id="GO:0005524">
    <property type="term" value="F:ATP binding"/>
    <property type="evidence" value="ECO:0007669"/>
    <property type="project" value="UniProtKB-KW"/>
</dbReference>
<dbReference type="PANTHER" id="PTHR43671">
    <property type="entry name" value="SERINE/THREONINE-PROTEIN KINASE NEK"/>
    <property type="match status" value="1"/>
</dbReference>
<dbReference type="EMBL" id="CP159218">
    <property type="protein sequence ID" value="XCG63656.1"/>
    <property type="molecule type" value="Genomic_DNA"/>
</dbReference>
<reference evidence="8" key="1">
    <citation type="submission" date="2024-05" db="EMBL/GenBank/DDBJ databases">
        <authorList>
            <person name="Cai S.Y."/>
            <person name="Jin L.M."/>
            <person name="Li H.R."/>
        </authorList>
    </citation>
    <scope>NUCLEOTIDE SEQUENCE</scope>
    <source>
        <strain evidence="8">A5-74</strain>
    </source>
</reference>
<dbReference type="InterPro" id="IPR011009">
    <property type="entry name" value="Kinase-like_dom_sf"/>
</dbReference>
<proteinExistence type="predicted"/>
<dbReference type="PROSITE" id="PS00108">
    <property type="entry name" value="PROTEIN_KINASE_ST"/>
    <property type="match status" value="1"/>
</dbReference>
<evidence type="ECO:0000259" key="7">
    <source>
        <dbReference type="PROSITE" id="PS50011"/>
    </source>
</evidence>
<name>A0AAU8DPR3_9ACTN</name>
<protein>
    <recommendedName>
        <fullName evidence="1">non-specific serine/threonine protein kinase</fullName>
        <ecNumber evidence="1">2.7.11.1</ecNumber>
    </recommendedName>
</protein>
<dbReference type="Gene3D" id="1.10.510.10">
    <property type="entry name" value="Transferase(Phosphotransferase) domain 1"/>
    <property type="match status" value="1"/>
</dbReference>
<dbReference type="EC" id="2.7.11.1" evidence="1"/>
<dbReference type="GO" id="GO:0004674">
    <property type="term" value="F:protein serine/threonine kinase activity"/>
    <property type="evidence" value="ECO:0007669"/>
    <property type="project" value="UniProtKB-EC"/>
</dbReference>
<feature type="domain" description="Protein kinase" evidence="7">
    <location>
        <begin position="13"/>
        <end position="288"/>
    </location>
</feature>
<dbReference type="InterPro" id="IPR008271">
    <property type="entry name" value="Ser/Thr_kinase_AS"/>
</dbReference>
<evidence type="ECO:0000313" key="8">
    <source>
        <dbReference type="EMBL" id="XCG63656.1"/>
    </source>
</evidence>